<keyword evidence="3" id="KW-1185">Reference proteome</keyword>
<protein>
    <recommendedName>
        <fullName evidence="4">DUF4064 domain-containing protein</fullName>
    </recommendedName>
</protein>
<dbReference type="Proteomes" id="UP001292216">
    <property type="component" value="Unassembled WGS sequence"/>
</dbReference>
<feature type="transmembrane region" description="Helical" evidence="1">
    <location>
        <begin position="76"/>
        <end position="103"/>
    </location>
</feature>
<dbReference type="RefSeq" id="WP_009227081.1">
    <property type="nucleotide sequence ID" value="NZ_CBCSKM010000016.1"/>
</dbReference>
<sequence>MDYRQSEQDPVSPYFAPHEPTNRMKFSGPGIASFVLSLLAVIGYIAALALIISTAMDLVDQPAEVIAEDLMQRSGTVLGVLLFLISGLLDLIGLILGIVGLAIRNRRKVFAILGTIFSVLPFVLFILLIVLGSLTA</sequence>
<evidence type="ECO:0008006" key="4">
    <source>
        <dbReference type="Google" id="ProtNLM"/>
    </source>
</evidence>
<accession>A0ABU5PG12</accession>
<proteinExistence type="predicted"/>
<reference evidence="2 3" key="1">
    <citation type="submission" date="2023-12" db="EMBL/GenBank/DDBJ databases">
        <title>Whole genome sequencing of Paenibacillus phoenicis isolated from the Phoenix Mars Lander spacecraft assembly facility.</title>
        <authorList>
            <person name="Garcia A."/>
            <person name="Venkateswaran K."/>
        </authorList>
    </citation>
    <scope>NUCLEOTIDE SEQUENCE [LARGE SCALE GENOMIC DNA]</scope>
    <source>
        <strain evidence="2 3">3PO2SA</strain>
    </source>
</reference>
<keyword evidence="1" id="KW-1133">Transmembrane helix</keyword>
<feature type="transmembrane region" description="Helical" evidence="1">
    <location>
        <begin position="31"/>
        <end position="56"/>
    </location>
</feature>
<gene>
    <name evidence="2" type="ORF">U9M73_02340</name>
</gene>
<keyword evidence="1" id="KW-0812">Transmembrane</keyword>
<keyword evidence="1" id="KW-0472">Membrane</keyword>
<comment type="caution">
    <text evidence="2">The sequence shown here is derived from an EMBL/GenBank/DDBJ whole genome shotgun (WGS) entry which is preliminary data.</text>
</comment>
<evidence type="ECO:0000313" key="2">
    <source>
        <dbReference type="EMBL" id="MEA3568836.1"/>
    </source>
</evidence>
<name>A0ABU5PG12_9BACL</name>
<feature type="transmembrane region" description="Helical" evidence="1">
    <location>
        <begin position="110"/>
        <end position="134"/>
    </location>
</feature>
<organism evidence="2 3">
    <name type="scientific">Paenibacillus phoenicis</name>
    <dbReference type="NCBI Taxonomy" id="554117"/>
    <lineage>
        <taxon>Bacteria</taxon>
        <taxon>Bacillati</taxon>
        <taxon>Bacillota</taxon>
        <taxon>Bacilli</taxon>
        <taxon>Bacillales</taxon>
        <taxon>Paenibacillaceae</taxon>
        <taxon>Paenibacillus</taxon>
    </lineage>
</organism>
<evidence type="ECO:0000256" key="1">
    <source>
        <dbReference type="SAM" id="Phobius"/>
    </source>
</evidence>
<dbReference type="EMBL" id="JAYERP010000001">
    <property type="protein sequence ID" value="MEA3568836.1"/>
    <property type="molecule type" value="Genomic_DNA"/>
</dbReference>
<evidence type="ECO:0000313" key="3">
    <source>
        <dbReference type="Proteomes" id="UP001292216"/>
    </source>
</evidence>